<name>A0A9D1X2E1_9FIRM</name>
<reference evidence="1" key="2">
    <citation type="submission" date="2021-04" db="EMBL/GenBank/DDBJ databases">
        <authorList>
            <person name="Gilroy R."/>
        </authorList>
    </citation>
    <scope>NUCLEOTIDE SEQUENCE</scope>
    <source>
        <strain evidence="1">ChiSxjej3B15-1167</strain>
    </source>
</reference>
<gene>
    <name evidence="1" type="ORF">H9849_00805</name>
</gene>
<organism evidence="1 2">
    <name type="scientific">Candidatus Anaerobutyricum stercoripullorum</name>
    <dbReference type="NCBI Taxonomy" id="2838456"/>
    <lineage>
        <taxon>Bacteria</taxon>
        <taxon>Bacillati</taxon>
        <taxon>Bacillota</taxon>
        <taxon>Clostridia</taxon>
        <taxon>Lachnospirales</taxon>
        <taxon>Lachnospiraceae</taxon>
        <taxon>Anaerobutyricum</taxon>
    </lineage>
</organism>
<protein>
    <submittedName>
        <fullName evidence="1">Uncharacterized protein</fullName>
    </submittedName>
</protein>
<comment type="caution">
    <text evidence="1">The sequence shown here is derived from an EMBL/GenBank/DDBJ whole genome shotgun (WGS) entry which is preliminary data.</text>
</comment>
<reference evidence="1" key="1">
    <citation type="journal article" date="2021" name="PeerJ">
        <title>Extensive microbial diversity within the chicken gut microbiome revealed by metagenomics and culture.</title>
        <authorList>
            <person name="Gilroy R."/>
            <person name="Ravi A."/>
            <person name="Getino M."/>
            <person name="Pursley I."/>
            <person name="Horton D.L."/>
            <person name="Alikhan N.F."/>
            <person name="Baker D."/>
            <person name="Gharbi K."/>
            <person name="Hall N."/>
            <person name="Watson M."/>
            <person name="Adriaenssens E.M."/>
            <person name="Foster-Nyarko E."/>
            <person name="Jarju S."/>
            <person name="Secka A."/>
            <person name="Antonio M."/>
            <person name="Oren A."/>
            <person name="Chaudhuri R.R."/>
            <person name="La Ragione R."/>
            <person name="Hildebrand F."/>
            <person name="Pallen M.J."/>
        </authorList>
    </citation>
    <scope>NUCLEOTIDE SEQUENCE</scope>
    <source>
        <strain evidence="1">ChiSxjej3B15-1167</strain>
    </source>
</reference>
<dbReference type="Proteomes" id="UP000886805">
    <property type="component" value="Unassembled WGS sequence"/>
</dbReference>
<dbReference type="AlphaFoldDB" id="A0A9D1X2E1"/>
<evidence type="ECO:0000313" key="2">
    <source>
        <dbReference type="Proteomes" id="UP000886805"/>
    </source>
</evidence>
<accession>A0A9D1X2E1</accession>
<evidence type="ECO:0000313" key="1">
    <source>
        <dbReference type="EMBL" id="HIX71537.1"/>
    </source>
</evidence>
<dbReference type="EMBL" id="DXEQ01000018">
    <property type="protein sequence ID" value="HIX71537.1"/>
    <property type="molecule type" value="Genomic_DNA"/>
</dbReference>
<sequence length="60" mass="7093">MRGYEAAKMLKEKGITIEDVNAEIAYRKETNAFSNQPQNEAFMNMTLNEVMRVKEMWYID</sequence>
<proteinExistence type="predicted"/>